<dbReference type="Pfam" id="PF16550">
    <property type="entry name" value="RPN13_C"/>
    <property type="match status" value="1"/>
</dbReference>
<dbReference type="InterPro" id="IPR038633">
    <property type="entry name" value="Rpn13/ADRM1_Pru_sf"/>
</dbReference>
<dbReference type="InterPro" id="IPR044867">
    <property type="entry name" value="DEUBAD_dom"/>
</dbReference>
<evidence type="ECO:0000256" key="6">
    <source>
        <dbReference type="ARBA" id="ARBA00023242"/>
    </source>
</evidence>
<evidence type="ECO:0000256" key="8">
    <source>
        <dbReference type="ARBA" id="ARBA00070663"/>
    </source>
</evidence>
<proteinExistence type="inferred from homology"/>
<dbReference type="GO" id="GO:0061133">
    <property type="term" value="F:endopeptidase activator activity"/>
    <property type="evidence" value="ECO:0007669"/>
    <property type="project" value="TreeGrafter"/>
</dbReference>
<dbReference type="FunFam" id="2.30.29.70:FF:000001">
    <property type="entry name" value="Proteasomal ubiquitin receptor ADRM1"/>
    <property type="match status" value="1"/>
</dbReference>
<evidence type="ECO:0000256" key="4">
    <source>
        <dbReference type="ARBA" id="ARBA00022490"/>
    </source>
</evidence>
<accession>A0A914XG07</accession>
<keyword evidence="4" id="KW-0963">Cytoplasm</keyword>
<dbReference type="PANTHER" id="PTHR12225">
    <property type="entry name" value="ADHESION REGULATING MOLECULE 1 110 KDA CELL MEMBRANE GLYCOPROTEIN"/>
    <property type="match status" value="1"/>
</dbReference>
<evidence type="ECO:0000256" key="1">
    <source>
        <dbReference type="ARBA" id="ARBA00004123"/>
    </source>
</evidence>
<name>A0A914XG07_9BILA</name>
<dbReference type="Pfam" id="PF04683">
    <property type="entry name" value="Rpn13_ADRM1_Pru"/>
    <property type="match status" value="1"/>
</dbReference>
<dbReference type="GO" id="GO:0008541">
    <property type="term" value="C:proteasome regulatory particle, lid subcomplex"/>
    <property type="evidence" value="ECO:0007669"/>
    <property type="project" value="TreeGrafter"/>
</dbReference>
<evidence type="ECO:0000256" key="3">
    <source>
        <dbReference type="ARBA" id="ARBA00009216"/>
    </source>
</evidence>
<comment type="function">
    <text evidence="7">May function as a proteasomal ubiquitin receptor. May promote the deubiquitinating activity associated with the 26S proteasome.</text>
</comment>
<evidence type="ECO:0000256" key="7">
    <source>
        <dbReference type="ARBA" id="ARBA00054744"/>
    </source>
</evidence>
<dbReference type="InterPro" id="IPR038108">
    <property type="entry name" value="RPN13_DEUBAD_sf"/>
</dbReference>
<keyword evidence="5" id="KW-0647">Proteasome</keyword>
<keyword evidence="6" id="KW-0539">Nucleus</keyword>
<sequence length="416" mass="44105">MTAMFANTRSSQQSSGYLVEFKAGKSALSAGSTPDKRKVVADKTKGQVFIKQSNDQLMHFCWKNRETGAVVDDLIIFPGDTEFLRVKECPDGRVFVLKFKNSDRRCFFWLQEGKTDKDDEYCRKVNDLLNNPPTRSVGRGGGDRADQLAGLGLGGAEDLGALGNLDQGQLMQLLSLMGQGGGGLDPATASALLPQLGLGGGSDGGISSTPLTTNVTPAAAATSTPPTGRTGRGRTQQGQTTAPIQLSELQNIISSISVPQGQGPAGGREISLESVMTGENLQEAVRSEGNEARLLPLLPTEAPVEQNREELQQTIRAPQFRQATEIFGHALQTGQLGPVLQQFGVNPEAVEAASRGDMEKFAEKLTEAEGGPKAADEKNPSGSGSSESGQGDSSEDATVREPEPKRGKTDDEMDLD</sequence>
<evidence type="ECO:0000313" key="13">
    <source>
        <dbReference type="WBParaSite" id="PSAMB.scaffold7898size6922.g30682.t1"/>
    </source>
</evidence>
<feature type="domain" description="Pru" evidence="11">
    <location>
        <begin position="13"/>
        <end position="132"/>
    </location>
</feature>
<feature type="compositionally biased region" description="Basic and acidic residues" evidence="9">
    <location>
        <begin position="397"/>
        <end position="410"/>
    </location>
</feature>
<dbReference type="GO" id="GO:0070628">
    <property type="term" value="F:proteasome binding"/>
    <property type="evidence" value="ECO:0007669"/>
    <property type="project" value="TreeGrafter"/>
</dbReference>
<evidence type="ECO:0000259" key="10">
    <source>
        <dbReference type="PROSITE" id="PS51916"/>
    </source>
</evidence>
<feature type="region of interest" description="Disordered" evidence="9">
    <location>
        <begin position="217"/>
        <end position="241"/>
    </location>
</feature>
<feature type="compositionally biased region" description="Low complexity" evidence="9">
    <location>
        <begin position="381"/>
        <end position="392"/>
    </location>
</feature>
<dbReference type="AlphaFoldDB" id="A0A914XG07"/>
<dbReference type="PANTHER" id="PTHR12225:SF0">
    <property type="entry name" value="PROTEASOMAL UBIQUITIN RECEPTOR ADRM1"/>
    <property type="match status" value="1"/>
</dbReference>
<reference evidence="13" key="1">
    <citation type="submission" date="2022-11" db="UniProtKB">
        <authorList>
            <consortium name="WormBaseParasite"/>
        </authorList>
    </citation>
    <scope>IDENTIFICATION</scope>
</reference>
<dbReference type="Proteomes" id="UP000887566">
    <property type="component" value="Unplaced"/>
</dbReference>
<evidence type="ECO:0000259" key="11">
    <source>
        <dbReference type="PROSITE" id="PS51917"/>
    </source>
</evidence>
<protein>
    <recommendedName>
        <fullName evidence="8">Proteasomal ubiquitin receptor ADRM1 homolog</fullName>
    </recommendedName>
</protein>
<evidence type="ECO:0000256" key="2">
    <source>
        <dbReference type="ARBA" id="ARBA00004496"/>
    </source>
</evidence>
<dbReference type="GO" id="GO:0005634">
    <property type="term" value="C:nucleus"/>
    <property type="evidence" value="ECO:0007669"/>
    <property type="project" value="UniProtKB-SubCell"/>
</dbReference>
<dbReference type="InterPro" id="IPR044868">
    <property type="entry name" value="Rpn13/ADRM1_Pru"/>
</dbReference>
<feature type="region of interest" description="Disordered" evidence="9">
    <location>
        <begin position="360"/>
        <end position="416"/>
    </location>
</feature>
<dbReference type="Gene3D" id="2.30.29.70">
    <property type="entry name" value="Proteasomal ubiquitin receptor Rpn13/ADRM1"/>
    <property type="match status" value="1"/>
</dbReference>
<dbReference type="InterPro" id="IPR006773">
    <property type="entry name" value="Rpn13/ADRM1"/>
</dbReference>
<dbReference type="Gene3D" id="1.10.2020.20">
    <property type="match status" value="1"/>
</dbReference>
<dbReference type="CDD" id="cd13314">
    <property type="entry name" value="PH_Rpn13"/>
    <property type="match status" value="1"/>
</dbReference>
<dbReference type="PROSITE" id="PS51916">
    <property type="entry name" value="DEUBAD"/>
    <property type="match status" value="1"/>
</dbReference>
<dbReference type="InterPro" id="IPR032368">
    <property type="entry name" value="RPN13_DEUBAD"/>
</dbReference>
<evidence type="ECO:0000256" key="5">
    <source>
        <dbReference type="ARBA" id="ARBA00022942"/>
    </source>
</evidence>
<organism evidence="12 13">
    <name type="scientific">Plectus sambesii</name>
    <dbReference type="NCBI Taxonomy" id="2011161"/>
    <lineage>
        <taxon>Eukaryota</taxon>
        <taxon>Metazoa</taxon>
        <taxon>Ecdysozoa</taxon>
        <taxon>Nematoda</taxon>
        <taxon>Chromadorea</taxon>
        <taxon>Plectida</taxon>
        <taxon>Plectina</taxon>
        <taxon>Plectoidea</taxon>
        <taxon>Plectidae</taxon>
        <taxon>Plectus</taxon>
    </lineage>
</organism>
<comment type="similarity">
    <text evidence="3">Belongs to the ADRM1 family.</text>
</comment>
<feature type="domain" description="DEUBAD" evidence="10">
    <location>
        <begin position="261"/>
        <end position="375"/>
    </location>
</feature>
<keyword evidence="12" id="KW-1185">Reference proteome</keyword>
<evidence type="ECO:0000313" key="12">
    <source>
        <dbReference type="Proteomes" id="UP000887566"/>
    </source>
</evidence>
<evidence type="ECO:0000256" key="9">
    <source>
        <dbReference type="SAM" id="MobiDB-lite"/>
    </source>
</evidence>
<dbReference type="GO" id="GO:0005737">
    <property type="term" value="C:cytoplasm"/>
    <property type="evidence" value="ECO:0007669"/>
    <property type="project" value="UniProtKB-SubCell"/>
</dbReference>
<comment type="subcellular location">
    <subcellularLocation>
        <location evidence="2">Cytoplasm</location>
    </subcellularLocation>
    <subcellularLocation>
        <location evidence="1">Nucleus</location>
    </subcellularLocation>
</comment>
<dbReference type="PROSITE" id="PS51917">
    <property type="entry name" value="PRU"/>
    <property type="match status" value="1"/>
</dbReference>
<dbReference type="WBParaSite" id="PSAMB.scaffold7898size6922.g30682.t1">
    <property type="protein sequence ID" value="PSAMB.scaffold7898size6922.g30682.t1"/>
    <property type="gene ID" value="PSAMB.scaffold7898size6922.g30682"/>
</dbReference>